<comment type="subcellular location">
    <subcellularLocation>
        <location evidence="1">Cytoplasm</location>
    </subcellularLocation>
</comment>
<dbReference type="PANTHER" id="PTHR12800:SF4">
    <property type="entry name" value="HSP90 CO-CHAPERONE CDC37"/>
    <property type="match status" value="1"/>
</dbReference>
<dbReference type="Pfam" id="PF08564">
    <property type="entry name" value="CDC37_C"/>
    <property type="match status" value="1"/>
</dbReference>
<dbReference type="InterPro" id="IPR038189">
    <property type="entry name" value="Cdc37_Hsp90-bd_sf"/>
</dbReference>
<evidence type="ECO:0000256" key="5">
    <source>
        <dbReference type="ARBA" id="ARBA00031396"/>
    </source>
</evidence>
<dbReference type="InterPro" id="IPR013874">
    <property type="entry name" value="Cdc37_Hsp90-bd"/>
</dbReference>
<dbReference type="Gene3D" id="6.10.140.250">
    <property type="match status" value="1"/>
</dbReference>
<dbReference type="InterPro" id="IPR013873">
    <property type="entry name" value="Cdc37_C"/>
</dbReference>
<dbReference type="GO" id="GO:0019901">
    <property type="term" value="F:protein kinase binding"/>
    <property type="evidence" value="ECO:0007669"/>
    <property type="project" value="InterPro"/>
</dbReference>
<dbReference type="Pfam" id="PF03234">
    <property type="entry name" value="CDC37_N"/>
    <property type="match status" value="1"/>
</dbReference>
<name>A0AAV5R169_PICKL</name>
<feature type="compositionally biased region" description="Low complexity" evidence="6">
    <location>
        <begin position="206"/>
        <end position="229"/>
    </location>
</feature>
<feature type="domain" description="Cdc37 C-terminal" evidence="7">
    <location>
        <begin position="398"/>
        <end position="495"/>
    </location>
</feature>
<dbReference type="InterPro" id="IPR004918">
    <property type="entry name" value="Cdc37"/>
</dbReference>
<dbReference type="GO" id="GO:0031072">
    <property type="term" value="F:heat shock protein binding"/>
    <property type="evidence" value="ECO:0007669"/>
    <property type="project" value="TreeGrafter"/>
</dbReference>
<dbReference type="SMART" id="SM01070">
    <property type="entry name" value="CDC37_M"/>
    <property type="match status" value="1"/>
</dbReference>
<dbReference type="SMART" id="SM01069">
    <property type="entry name" value="CDC37_C"/>
    <property type="match status" value="1"/>
</dbReference>
<evidence type="ECO:0000256" key="1">
    <source>
        <dbReference type="ARBA" id="ARBA00004496"/>
    </source>
</evidence>
<dbReference type="EMBL" id="BTGB01000001">
    <property type="protein sequence ID" value="GMM45015.1"/>
    <property type="molecule type" value="Genomic_DNA"/>
</dbReference>
<dbReference type="GO" id="GO:0051082">
    <property type="term" value="F:unfolded protein binding"/>
    <property type="evidence" value="ECO:0007669"/>
    <property type="project" value="TreeGrafter"/>
</dbReference>
<dbReference type="Pfam" id="PF08565">
    <property type="entry name" value="CDC37_M"/>
    <property type="match status" value="1"/>
</dbReference>
<dbReference type="Proteomes" id="UP001378960">
    <property type="component" value="Unassembled WGS sequence"/>
</dbReference>
<dbReference type="GO" id="GO:0051087">
    <property type="term" value="F:protein-folding chaperone binding"/>
    <property type="evidence" value="ECO:0007669"/>
    <property type="project" value="TreeGrafter"/>
</dbReference>
<accession>A0AAV5R169</accession>
<feature type="compositionally biased region" description="Polar residues" evidence="6">
    <location>
        <begin position="190"/>
        <end position="205"/>
    </location>
</feature>
<dbReference type="SUPFAM" id="SSF101391">
    <property type="entry name" value="Hsp90 co-chaperone CDC37"/>
    <property type="match status" value="1"/>
</dbReference>
<comment type="caution">
    <text evidence="10">The sequence shown here is derived from an EMBL/GenBank/DDBJ whole genome shotgun (WGS) entry which is preliminary data.</text>
</comment>
<evidence type="ECO:0000259" key="8">
    <source>
        <dbReference type="SMART" id="SM01070"/>
    </source>
</evidence>
<feature type="domain" description="Cdc37 Hsp90 binding" evidence="8">
    <location>
        <begin position="178"/>
        <end position="370"/>
    </location>
</feature>
<feature type="region of interest" description="Disordered" evidence="6">
    <location>
        <begin position="179"/>
        <end position="229"/>
    </location>
</feature>
<dbReference type="InterPro" id="IPR013855">
    <property type="entry name" value="Cdc37_N_dom"/>
</dbReference>
<proteinExistence type="inferred from homology"/>
<evidence type="ECO:0000256" key="3">
    <source>
        <dbReference type="ARBA" id="ARBA00022490"/>
    </source>
</evidence>
<feature type="domain" description="Cdc37 N-terminal" evidence="9">
    <location>
        <begin position="1"/>
        <end position="180"/>
    </location>
</feature>
<evidence type="ECO:0000256" key="6">
    <source>
        <dbReference type="SAM" id="MobiDB-lite"/>
    </source>
</evidence>
<protein>
    <recommendedName>
        <fullName evidence="5">Hsp90 chaperone protein kinase-targeting subunit</fullName>
    </recommendedName>
</protein>
<dbReference type="AlphaFoldDB" id="A0AAV5R169"/>
<gene>
    <name evidence="10" type="ORF">DAPK24_015900</name>
</gene>
<evidence type="ECO:0000313" key="10">
    <source>
        <dbReference type="EMBL" id="GMM45015.1"/>
    </source>
</evidence>
<reference evidence="10 11" key="1">
    <citation type="journal article" date="2023" name="Elife">
        <title>Identification of key yeast species and microbe-microbe interactions impacting larval growth of Drosophila in the wild.</title>
        <authorList>
            <person name="Mure A."/>
            <person name="Sugiura Y."/>
            <person name="Maeda R."/>
            <person name="Honda K."/>
            <person name="Sakurai N."/>
            <person name="Takahashi Y."/>
            <person name="Watada M."/>
            <person name="Katoh T."/>
            <person name="Gotoh A."/>
            <person name="Gotoh Y."/>
            <person name="Taniguchi I."/>
            <person name="Nakamura K."/>
            <person name="Hayashi T."/>
            <person name="Katayama T."/>
            <person name="Uemura T."/>
            <person name="Hattori Y."/>
        </authorList>
    </citation>
    <scope>NUCLEOTIDE SEQUENCE [LARGE SCALE GENOMIC DNA]</scope>
    <source>
        <strain evidence="10 11">PK-24</strain>
    </source>
</reference>
<dbReference type="Gene3D" id="1.20.58.610">
    <property type="entry name" value="Cdc37, Hsp90 binding domain"/>
    <property type="match status" value="1"/>
</dbReference>
<evidence type="ECO:0000256" key="2">
    <source>
        <dbReference type="ARBA" id="ARBA00006222"/>
    </source>
</evidence>
<evidence type="ECO:0000313" key="11">
    <source>
        <dbReference type="Proteomes" id="UP001378960"/>
    </source>
</evidence>
<comment type="similarity">
    <text evidence="2">Belongs to the CDC37 family.</text>
</comment>
<dbReference type="GO" id="GO:0005737">
    <property type="term" value="C:cytoplasm"/>
    <property type="evidence" value="ECO:0007669"/>
    <property type="project" value="UniProtKB-SubCell"/>
</dbReference>
<organism evidence="10 11">
    <name type="scientific">Pichia kluyveri</name>
    <name type="common">Yeast</name>
    <dbReference type="NCBI Taxonomy" id="36015"/>
    <lineage>
        <taxon>Eukaryota</taxon>
        <taxon>Fungi</taxon>
        <taxon>Dikarya</taxon>
        <taxon>Ascomycota</taxon>
        <taxon>Saccharomycotina</taxon>
        <taxon>Pichiomycetes</taxon>
        <taxon>Pichiales</taxon>
        <taxon>Pichiaceae</taxon>
        <taxon>Pichia</taxon>
    </lineage>
</organism>
<keyword evidence="4" id="KW-0143">Chaperone</keyword>
<evidence type="ECO:0000259" key="7">
    <source>
        <dbReference type="SMART" id="SM01069"/>
    </source>
</evidence>
<dbReference type="SMART" id="SM01071">
    <property type="entry name" value="CDC37_N"/>
    <property type="match status" value="1"/>
</dbReference>
<dbReference type="GO" id="GO:0050821">
    <property type="term" value="P:protein stabilization"/>
    <property type="evidence" value="ECO:0007669"/>
    <property type="project" value="TreeGrafter"/>
</dbReference>
<dbReference type="PANTHER" id="PTHR12800">
    <property type="entry name" value="CDC37-RELATED"/>
    <property type="match status" value="1"/>
</dbReference>
<sequence>MVDYSKWDALELSDDSDVEVHPNVDKNSFVRWKQRDIHEKRAQRENEIKGLKIQKDMYTALNSRMDQLVKEISDDTIVTEDGRNDFISKTFNSKEKCTLEDDDQAPTYNEMMEDLFTQIESDLKKDGQSISSANIKAKLAEHRLKTESVLKQIDPKIEEITLEKNKHITSDDIHEGWNSSFINKKPTESKPATSTNKTTTIETLNSPAKSKPVSTSTSTSTTSTTAIKPSKPISELGELELLPETIEFSKINNLKQSCNFIISHSFIACTHQKDALLMKSFDYQLADDTELAASTIEKGILLQFASDILENAPDPNMPMAMRLEYIKRLFGQLEIENSPSRNAYEQECGRMIEHVKTRCKIIKAEQEKEGDDDDDEGDDHLVEQIQLRSMDPDTKLVVNIPEKGTDEYKIYEELPDAMKDALNTGSLDEVNKVFATMPVEEAELLLEKFNESGVIGIQALLENEEQFKELTENQQKFDQMKEAAEKINLNDKLNELV</sequence>
<evidence type="ECO:0000259" key="9">
    <source>
        <dbReference type="SMART" id="SM01071"/>
    </source>
</evidence>
<keyword evidence="11" id="KW-1185">Reference proteome</keyword>
<evidence type="ECO:0000256" key="4">
    <source>
        <dbReference type="ARBA" id="ARBA00023186"/>
    </source>
</evidence>
<dbReference type="GO" id="GO:0006457">
    <property type="term" value="P:protein folding"/>
    <property type="evidence" value="ECO:0007669"/>
    <property type="project" value="TreeGrafter"/>
</dbReference>
<keyword evidence="3" id="KW-0963">Cytoplasm</keyword>